<proteinExistence type="predicted"/>
<name>A0ABT5SKH4_9MICO</name>
<dbReference type="Proteomes" id="UP001218170">
    <property type="component" value="Unassembled WGS sequence"/>
</dbReference>
<dbReference type="Pfam" id="PF12728">
    <property type="entry name" value="HTH_17"/>
    <property type="match status" value="1"/>
</dbReference>
<feature type="domain" description="Helix-turn-helix" evidence="1">
    <location>
        <begin position="14"/>
        <end position="69"/>
    </location>
</feature>
<organism evidence="2 3">
    <name type="scientific">Microbacterium thalli</name>
    <dbReference type="NCBI Taxonomy" id="3027921"/>
    <lineage>
        <taxon>Bacteria</taxon>
        <taxon>Bacillati</taxon>
        <taxon>Actinomycetota</taxon>
        <taxon>Actinomycetes</taxon>
        <taxon>Micrococcales</taxon>
        <taxon>Microbacteriaceae</taxon>
        <taxon>Microbacterium</taxon>
    </lineage>
</organism>
<accession>A0ABT5SKH4</accession>
<keyword evidence="3" id="KW-1185">Reference proteome</keyword>
<reference evidence="2 3" key="1">
    <citation type="submission" date="2023-02" db="EMBL/GenBank/DDBJ databases">
        <title>Study of novel species of the Microbacterium genus.</title>
        <authorList>
            <person name="Arroyo-Herrera I."/>
            <person name="Roman-Ponce B."/>
            <person name="Vasquez-Murrieta M.S."/>
        </authorList>
    </citation>
    <scope>NUCLEOTIDE SEQUENCE [LARGE SCALE GENOMIC DNA]</scope>
    <source>
        <strain evidence="2 3">NE1TT3</strain>
    </source>
</reference>
<dbReference type="RefSeq" id="WP_274264918.1">
    <property type="nucleotide sequence ID" value="NZ_JAQZCI010000004.1"/>
</dbReference>
<comment type="caution">
    <text evidence="2">The sequence shown here is derived from an EMBL/GenBank/DDBJ whole genome shotgun (WGS) entry which is preliminary data.</text>
</comment>
<sequence length="76" mass="8371">MSAAQQGAERRGPVLTTARAAEYCGIAKQTLYNLISEGTRPGVDFPRYFKQGRLNVFYASDLDEFISSRITPARAA</sequence>
<evidence type="ECO:0000259" key="1">
    <source>
        <dbReference type="Pfam" id="PF12728"/>
    </source>
</evidence>
<evidence type="ECO:0000313" key="3">
    <source>
        <dbReference type="Proteomes" id="UP001218170"/>
    </source>
</evidence>
<dbReference type="InterPro" id="IPR041657">
    <property type="entry name" value="HTH_17"/>
</dbReference>
<evidence type="ECO:0000313" key="2">
    <source>
        <dbReference type="EMBL" id="MDD7963340.1"/>
    </source>
</evidence>
<dbReference type="EMBL" id="JAQZCI010000004">
    <property type="protein sequence ID" value="MDD7963340.1"/>
    <property type="molecule type" value="Genomic_DNA"/>
</dbReference>
<gene>
    <name evidence="2" type="ORF">PUW80_13365</name>
</gene>
<protein>
    <submittedName>
        <fullName evidence="2">Helix-turn-helix domain-containing protein</fullName>
    </submittedName>
</protein>